<dbReference type="EMBL" id="BGPR01016813">
    <property type="protein sequence ID" value="GBN74219.1"/>
    <property type="molecule type" value="Genomic_DNA"/>
</dbReference>
<organism evidence="1 2">
    <name type="scientific">Araneus ventricosus</name>
    <name type="common">Orbweaver spider</name>
    <name type="synonym">Epeira ventricosa</name>
    <dbReference type="NCBI Taxonomy" id="182803"/>
    <lineage>
        <taxon>Eukaryota</taxon>
        <taxon>Metazoa</taxon>
        <taxon>Ecdysozoa</taxon>
        <taxon>Arthropoda</taxon>
        <taxon>Chelicerata</taxon>
        <taxon>Arachnida</taxon>
        <taxon>Araneae</taxon>
        <taxon>Araneomorphae</taxon>
        <taxon>Entelegynae</taxon>
        <taxon>Araneoidea</taxon>
        <taxon>Araneidae</taxon>
        <taxon>Araneus</taxon>
    </lineage>
</organism>
<comment type="caution">
    <text evidence="1">The sequence shown here is derived from an EMBL/GenBank/DDBJ whole genome shotgun (WGS) entry which is preliminary data.</text>
</comment>
<name>A0A4Y2RG43_ARAVE</name>
<keyword evidence="2" id="KW-1185">Reference proteome</keyword>
<evidence type="ECO:0000313" key="1">
    <source>
        <dbReference type="EMBL" id="GBN74219.1"/>
    </source>
</evidence>
<accession>A0A4Y2RG43</accession>
<gene>
    <name evidence="1" type="ORF">AVEN_236531_1</name>
</gene>
<reference evidence="1 2" key="1">
    <citation type="journal article" date="2019" name="Sci. Rep.">
        <title>Orb-weaving spider Araneus ventricosus genome elucidates the spidroin gene catalogue.</title>
        <authorList>
            <person name="Kono N."/>
            <person name="Nakamura H."/>
            <person name="Ohtoshi R."/>
            <person name="Moran D.A.P."/>
            <person name="Shinohara A."/>
            <person name="Yoshida Y."/>
            <person name="Fujiwara M."/>
            <person name="Mori M."/>
            <person name="Tomita M."/>
            <person name="Arakawa K."/>
        </authorList>
    </citation>
    <scope>NUCLEOTIDE SEQUENCE [LARGE SCALE GENOMIC DNA]</scope>
</reference>
<dbReference type="AlphaFoldDB" id="A0A4Y2RG43"/>
<evidence type="ECO:0000313" key="2">
    <source>
        <dbReference type="Proteomes" id="UP000499080"/>
    </source>
</evidence>
<proteinExistence type="predicted"/>
<protein>
    <submittedName>
        <fullName evidence="1">Uncharacterized protein</fullName>
    </submittedName>
</protein>
<sequence>MPSQRRKFFTACRTSSSLTFFSGSSQAIEYECTTLPQTPSPPQWQHPSSPVIKKNSKCRTPQGMLFLQCSGTRKLSFSLISSLQGQLVGRIRLSSFSCIEISTIGTSLLKQ</sequence>
<dbReference type="Proteomes" id="UP000499080">
    <property type="component" value="Unassembled WGS sequence"/>
</dbReference>